<feature type="region of interest" description="Disordered" evidence="2">
    <location>
        <begin position="83"/>
        <end position="133"/>
    </location>
</feature>
<dbReference type="AlphaFoldDB" id="A0A150RNW5"/>
<dbReference type="Gene3D" id="3.40.309.10">
    <property type="entry name" value="Aldehyde Dehydrogenase, Chain A, domain 2"/>
    <property type="match status" value="1"/>
</dbReference>
<organism evidence="4 5">
    <name type="scientific">Sorangium cellulosum</name>
    <name type="common">Polyangium cellulosum</name>
    <dbReference type="NCBI Taxonomy" id="56"/>
    <lineage>
        <taxon>Bacteria</taxon>
        <taxon>Pseudomonadati</taxon>
        <taxon>Myxococcota</taxon>
        <taxon>Polyangia</taxon>
        <taxon>Polyangiales</taxon>
        <taxon>Polyangiaceae</taxon>
        <taxon>Sorangium</taxon>
    </lineage>
</organism>
<evidence type="ECO:0000313" key="4">
    <source>
        <dbReference type="EMBL" id="KYF81979.1"/>
    </source>
</evidence>
<evidence type="ECO:0000256" key="2">
    <source>
        <dbReference type="SAM" id="MobiDB-lite"/>
    </source>
</evidence>
<accession>A0A150RNW5</accession>
<evidence type="ECO:0000259" key="3">
    <source>
        <dbReference type="Pfam" id="PF00171"/>
    </source>
</evidence>
<evidence type="ECO:0000256" key="1">
    <source>
        <dbReference type="ARBA" id="ARBA00023002"/>
    </source>
</evidence>
<comment type="caution">
    <text evidence="4">The sequence shown here is derived from an EMBL/GenBank/DDBJ whole genome shotgun (WGS) entry which is preliminary data.</text>
</comment>
<keyword evidence="1" id="KW-0560">Oxidoreductase</keyword>
<dbReference type="InterPro" id="IPR015590">
    <property type="entry name" value="Aldehyde_DH_dom"/>
</dbReference>
<feature type="compositionally biased region" description="Basic residues" evidence="2">
    <location>
        <begin position="121"/>
        <end position="133"/>
    </location>
</feature>
<dbReference type="EMBL" id="JEMC01003348">
    <property type="protein sequence ID" value="KYF81979.1"/>
    <property type="molecule type" value="Genomic_DNA"/>
</dbReference>
<feature type="domain" description="Aldehyde dehydrogenase" evidence="3">
    <location>
        <begin position="13"/>
        <end position="119"/>
    </location>
</feature>
<gene>
    <name evidence="4" type="ORF">BE18_06950</name>
</gene>
<reference evidence="4 5" key="1">
    <citation type="submission" date="2014-02" db="EMBL/GenBank/DDBJ databases">
        <title>The small core and large imbalanced accessory genome model reveals a collaborative survival strategy of Sorangium cellulosum strains in nature.</title>
        <authorList>
            <person name="Han K."/>
            <person name="Peng R."/>
            <person name="Blom J."/>
            <person name="Li Y.-Z."/>
        </authorList>
    </citation>
    <scope>NUCLEOTIDE SEQUENCE [LARGE SCALE GENOMIC DNA]</scope>
    <source>
        <strain evidence="4 5">So0149</strain>
    </source>
</reference>
<proteinExistence type="predicted"/>
<dbReference type="GO" id="GO:0016620">
    <property type="term" value="F:oxidoreductase activity, acting on the aldehyde or oxo group of donors, NAD or NADP as acceptor"/>
    <property type="evidence" value="ECO:0007669"/>
    <property type="project" value="InterPro"/>
</dbReference>
<dbReference type="InterPro" id="IPR016163">
    <property type="entry name" value="Ald_DH_C"/>
</dbReference>
<dbReference type="PROSITE" id="PS00070">
    <property type="entry name" value="ALDEHYDE_DEHYDR_CYS"/>
    <property type="match status" value="1"/>
</dbReference>
<sequence length="133" mass="13883">MSLRSESFGYLPVELTVQGALRSAGEKCTATSRAIVVETMGDELTRRAVERVGRLKLGPGTDPGAHLGPLISEAARAGARVRRSGADRGGARAVGGAAPGGPEPLVDGHSVLPTVLDRGHPSRPRRSHRSFAR</sequence>
<name>A0A150RNW5_SORCE</name>
<dbReference type="SUPFAM" id="SSF53720">
    <property type="entry name" value="ALDH-like"/>
    <property type="match status" value="1"/>
</dbReference>
<evidence type="ECO:0000313" key="5">
    <source>
        <dbReference type="Proteomes" id="UP000075515"/>
    </source>
</evidence>
<dbReference type="Proteomes" id="UP000075515">
    <property type="component" value="Unassembled WGS sequence"/>
</dbReference>
<dbReference type="InterPro" id="IPR016160">
    <property type="entry name" value="Ald_DH_CS_CYS"/>
</dbReference>
<dbReference type="Pfam" id="PF00171">
    <property type="entry name" value="Aldedh"/>
    <property type="match status" value="1"/>
</dbReference>
<dbReference type="InterPro" id="IPR016161">
    <property type="entry name" value="Ald_DH/histidinol_DH"/>
</dbReference>
<protein>
    <recommendedName>
        <fullName evidence="3">Aldehyde dehydrogenase domain-containing protein</fullName>
    </recommendedName>
</protein>